<geneLocation type="plasmid" evidence="2">
    <name>unnamed1</name>
</geneLocation>
<reference evidence="2 3" key="1">
    <citation type="submission" date="2018-01" db="EMBL/GenBank/DDBJ databases">
        <title>Complete genome sequence of Salinigranum rubrum GX10T, an extremely halophilic archaeon isolated from a marine solar saltern.</title>
        <authorList>
            <person name="Han S."/>
        </authorList>
    </citation>
    <scope>NUCLEOTIDE SEQUENCE [LARGE SCALE GENOMIC DNA]</scope>
    <source>
        <strain evidence="2 3">GX10</strain>
        <plasmid evidence="3">Plasmid unnamed1</plasmid>
    </source>
</reference>
<keyword evidence="3" id="KW-1185">Reference proteome</keyword>
<dbReference type="Pfam" id="PF24035">
    <property type="entry name" value="DUF7344"/>
    <property type="match status" value="1"/>
</dbReference>
<evidence type="ECO:0000313" key="3">
    <source>
        <dbReference type="Proteomes" id="UP000236584"/>
    </source>
</evidence>
<evidence type="ECO:0000259" key="1">
    <source>
        <dbReference type="Pfam" id="PF24035"/>
    </source>
</evidence>
<sequence length="134" mass="15045">MSDEDTVEKHLSIIHHALRAARRRRVIQLMAERENKAISVRFLASQITAWEHDLPVEQATGEPYRNAYNALSQTHLPTLTDAGIIIYDSQRQVVSPGKNLQLAVLLVATNRPTVDILYEPDAQDEDESTESVNG</sequence>
<dbReference type="KEGG" id="srub:C2R22_21325"/>
<dbReference type="EMBL" id="CP026310">
    <property type="protein sequence ID" value="AUV84126.1"/>
    <property type="molecule type" value="Genomic_DNA"/>
</dbReference>
<feature type="domain" description="DUF7344" evidence="1">
    <location>
        <begin position="15"/>
        <end position="95"/>
    </location>
</feature>
<dbReference type="AlphaFoldDB" id="A0A2I8VQF3"/>
<dbReference type="OrthoDB" id="252055at2157"/>
<dbReference type="GeneID" id="35594691"/>
<name>A0A2I8VQF3_9EURY</name>
<dbReference type="RefSeq" id="WP_103427815.1">
    <property type="nucleotide sequence ID" value="NZ_CP026310.1"/>
</dbReference>
<gene>
    <name evidence="2" type="ORF">C2R22_21325</name>
</gene>
<keyword evidence="2" id="KW-0614">Plasmid</keyword>
<protein>
    <recommendedName>
        <fullName evidence="1">DUF7344 domain-containing protein</fullName>
    </recommendedName>
</protein>
<accession>A0A2I8VQF3</accession>
<proteinExistence type="predicted"/>
<dbReference type="InterPro" id="IPR055768">
    <property type="entry name" value="DUF7344"/>
</dbReference>
<evidence type="ECO:0000313" key="2">
    <source>
        <dbReference type="EMBL" id="AUV84126.1"/>
    </source>
</evidence>
<dbReference type="Proteomes" id="UP000236584">
    <property type="component" value="Plasmid unnamed1"/>
</dbReference>
<organism evidence="2 3">
    <name type="scientific">Salinigranum rubrum</name>
    <dbReference type="NCBI Taxonomy" id="755307"/>
    <lineage>
        <taxon>Archaea</taxon>
        <taxon>Methanobacteriati</taxon>
        <taxon>Methanobacteriota</taxon>
        <taxon>Stenosarchaea group</taxon>
        <taxon>Halobacteria</taxon>
        <taxon>Halobacteriales</taxon>
        <taxon>Haloferacaceae</taxon>
        <taxon>Salinigranum</taxon>
    </lineage>
</organism>